<dbReference type="PANTHER" id="PTHR11229">
    <property type="entry name" value="50S RIBOSOMAL PROTEIN L3"/>
    <property type="match status" value="1"/>
</dbReference>
<dbReference type="NCBIfam" id="TIGR03625">
    <property type="entry name" value="L3_bact"/>
    <property type="match status" value="1"/>
</dbReference>
<sequence length="211" mass="22882">MKFIIAKKIEMSQEFAPDGTVTPVTVFEAGPIVVTQVKNKEKDGYQAVQVGFGNRKKKNISKPVLGHLKELGSFAVLQEFLTPDGQYERGQTITVETFVAGDKVDVSGISGGCGFAGVVKRHSFHGHPATHGHKDQSRMPGSIGSQAPQHVFKGKRMGGRMGGKRVTVKNLEVIALDKTKNILKVKGAVPGKRNSILFIKTAKNFKIKKNS</sequence>
<evidence type="ECO:0000256" key="4">
    <source>
        <dbReference type="ARBA" id="ARBA00022980"/>
    </source>
</evidence>
<dbReference type="GO" id="GO:0003735">
    <property type="term" value="F:structural constituent of ribosome"/>
    <property type="evidence" value="ECO:0007669"/>
    <property type="project" value="UniProtKB-UniRule"/>
</dbReference>
<comment type="caution">
    <text evidence="9">The sequence shown here is derived from an EMBL/GenBank/DDBJ whole genome shotgun (WGS) entry which is preliminary data.</text>
</comment>
<dbReference type="InterPro" id="IPR019927">
    <property type="entry name" value="Ribosomal_uL3_bac/org-type"/>
</dbReference>
<evidence type="ECO:0000256" key="7">
    <source>
        <dbReference type="HAMAP-Rule" id="MF_01325"/>
    </source>
</evidence>
<dbReference type="SUPFAM" id="SSF50447">
    <property type="entry name" value="Translation proteins"/>
    <property type="match status" value="1"/>
</dbReference>
<keyword evidence="4 7" id="KW-0689">Ribosomal protein</keyword>
<evidence type="ECO:0000256" key="3">
    <source>
        <dbReference type="ARBA" id="ARBA00022884"/>
    </source>
</evidence>
<dbReference type="PANTHER" id="PTHR11229:SF16">
    <property type="entry name" value="LARGE RIBOSOMAL SUBUNIT PROTEIN UL3C"/>
    <property type="match status" value="1"/>
</dbReference>
<keyword evidence="2 7" id="KW-0699">rRNA-binding</keyword>
<comment type="subunit">
    <text evidence="7">Part of the 50S ribosomal subunit. Forms a cluster with proteins L14 and L19.</text>
</comment>
<dbReference type="Gene3D" id="2.40.30.10">
    <property type="entry name" value="Translation factors"/>
    <property type="match status" value="1"/>
</dbReference>
<dbReference type="GO" id="GO:0019843">
    <property type="term" value="F:rRNA binding"/>
    <property type="evidence" value="ECO:0007669"/>
    <property type="project" value="UniProtKB-UniRule"/>
</dbReference>
<proteinExistence type="inferred from homology"/>
<gene>
    <name evidence="7" type="primary">rplC</name>
    <name evidence="9" type="ORF">A2319_04805</name>
</gene>
<dbReference type="HAMAP" id="MF_01325_B">
    <property type="entry name" value="Ribosomal_uL3_B"/>
    <property type="match status" value="1"/>
</dbReference>
<dbReference type="EMBL" id="MHKI01000006">
    <property type="protein sequence ID" value="OGY87736.1"/>
    <property type="molecule type" value="Genomic_DNA"/>
</dbReference>
<dbReference type="AlphaFoldDB" id="A0A1G2BGC0"/>
<accession>A0A1G2BGC0</accession>
<organism evidence="9 10">
    <name type="scientific">Candidatus Kerfeldbacteria bacterium RIFOXYB2_FULL_38_14</name>
    <dbReference type="NCBI Taxonomy" id="1798547"/>
    <lineage>
        <taxon>Bacteria</taxon>
        <taxon>Candidatus Kerfeldiibacteriota</taxon>
    </lineage>
</organism>
<evidence type="ECO:0000313" key="10">
    <source>
        <dbReference type="Proteomes" id="UP000176420"/>
    </source>
</evidence>
<comment type="similarity">
    <text evidence="1 7">Belongs to the universal ribosomal protein uL3 family.</text>
</comment>
<reference evidence="9 10" key="1">
    <citation type="journal article" date="2016" name="Nat. Commun.">
        <title>Thousands of microbial genomes shed light on interconnected biogeochemical processes in an aquifer system.</title>
        <authorList>
            <person name="Anantharaman K."/>
            <person name="Brown C.T."/>
            <person name="Hug L.A."/>
            <person name="Sharon I."/>
            <person name="Castelle C.J."/>
            <person name="Probst A.J."/>
            <person name="Thomas B.C."/>
            <person name="Singh A."/>
            <person name="Wilkins M.J."/>
            <person name="Karaoz U."/>
            <person name="Brodie E.L."/>
            <person name="Williams K.H."/>
            <person name="Hubbard S.S."/>
            <person name="Banfield J.F."/>
        </authorList>
    </citation>
    <scope>NUCLEOTIDE SEQUENCE [LARGE SCALE GENOMIC DNA]</scope>
</reference>
<evidence type="ECO:0000256" key="5">
    <source>
        <dbReference type="ARBA" id="ARBA00023274"/>
    </source>
</evidence>
<evidence type="ECO:0000256" key="8">
    <source>
        <dbReference type="SAM" id="MobiDB-lite"/>
    </source>
</evidence>
<keyword evidence="5 7" id="KW-0687">Ribonucleoprotein</keyword>
<feature type="region of interest" description="Disordered" evidence="8">
    <location>
        <begin position="126"/>
        <end position="148"/>
    </location>
</feature>
<dbReference type="FunFam" id="3.30.160.810:FF:000001">
    <property type="entry name" value="50S ribosomal protein L3"/>
    <property type="match status" value="1"/>
</dbReference>
<name>A0A1G2BGC0_9BACT</name>
<evidence type="ECO:0000256" key="2">
    <source>
        <dbReference type="ARBA" id="ARBA00022730"/>
    </source>
</evidence>
<dbReference type="GO" id="GO:0022625">
    <property type="term" value="C:cytosolic large ribosomal subunit"/>
    <property type="evidence" value="ECO:0007669"/>
    <property type="project" value="TreeGrafter"/>
</dbReference>
<dbReference type="GO" id="GO:0006412">
    <property type="term" value="P:translation"/>
    <property type="evidence" value="ECO:0007669"/>
    <property type="project" value="UniProtKB-UniRule"/>
</dbReference>
<evidence type="ECO:0000256" key="1">
    <source>
        <dbReference type="ARBA" id="ARBA00006540"/>
    </source>
</evidence>
<protein>
    <recommendedName>
        <fullName evidence="6 7">Large ribosomal subunit protein uL3</fullName>
    </recommendedName>
</protein>
<dbReference type="InterPro" id="IPR000597">
    <property type="entry name" value="Ribosomal_uL3"/>
</dbReference>
<dbReference type="Gene3D" id="3.30.160.810">
    <property type="match status" value="1"/>
</dbReference>
<dbReference type="Pfam" id="PF00297">
    <property type="entry name" value="Ribosomal_L3"/>
    <property type="match status" value="1"/>
</dbReference>
<evidence type="ECO:0000313" key="9">
    <source>
        <dbReference type="EMBL" id="OGY87736.1"/>
    </source>
</evidence>
<dbReference type="FunFam" id="2.40.30.10:FF:000004">
    <property type="entry name" value="50S ribosomal protein L3"/>
    <property type="match status" value="1"/>
</dbReference>
<comment type="function">
    <text evidence="7">One of the primary rRNA binding proteins, it binds directly near the 3'-end of the 23S rRNA, where it nucleates assembly of the 50S subunit.</text>
</comment>
<keyword evidence="3 7" id="KW-0694">RNA-binding</keyword>
<dbReference type="Proteomes" id="UP000176420">
    <property type="component" value="Unassembled WGS sequence"/>
</dbReference>
<dbReference type="InterPro" id="IPR009000">
    <property type="entry name" value="Transl_B-barrel_sf"/>
</dbReference>
<evidence type="ECO:0000256" key="6">
    <source>
        <dbReference type="ARBA" id="ARBA00035243"/>
    </source>
</evidence>